<reference evidence="2 3" key="1">
    <citation type="submission" date="2023-03" db="EMBL/GenBank/DDBJ databases">
        <title>WGS of Gossypium arboreum.</title>
        <authorList>
            <person name="Yu D."/>
        </authorList>
    </citation>
    <scope>NUCLEOTIDE SEQUENCE [LARGE SCALE GENOMIC DNA]</scope>
    <source>
        <tissue evidence="2">Leaf</tissue>
    </source>
</reference>
<accession>A0ABR0N435</accession>
<organism evidence="2 3">
    <name type="scientific">Gossypium arboreum</name>
    <name type="common">Tree cotton</name>
    <name type="synonym">Gossypium nanking</name>
    <dbReference type="NCBI Taxonomy" id="29729"/>
    <lineage>
        <taxon>Eukaryota</taxon>
        <taxon>Viridiplantae</taxon>
        <taxon>Streptophyta</taxon>
        <taxon>Embryophyta</taxon>
        <taxon>Tracheophyta</taxon>
        <taxon>Spermatophyta</taxon>
        <taxon>Magnoliopsida</taxon>
        <taxon>eudicotyledons</taxon>
        <taxon>Gunneridae</taxon>
        <taxon>Pentapetalae</taxon>
        <taxon>rosids</taxon>
        <taxon>malvids</taxon>
        <taxon>Malvales</taxon>
        <taxon>Malvaceae</taxon>
        <taxon>Malvoideae</taxon>
        <taxon>Gossypium</taxon>
    </lineage>
</organism>
<sequence>MESEEQEKTGDRWSDNRQSIEGEINIKKRDADGVMDTGLTPSKPRSWKDCLMGKGLQINE</sequence>
<comment type="caution">
    <text evidence="2">The sequence shown here is derived from an EMBL/GenBank/DDBJ whole genome shotgun (WGS) entry which is preliminary data.</text>
</comment>
<evidence type="ECO:0000313" key="3">
    <source>
        <dbReference type="Proteomes" id="UP001358586"/>
    </source>
</evidence>
<name>A0ABR0N435_GOSAR</name>
<evidence type="ECO:0000313" key="2">
    <source>
        <dbReference type="EMBL" id="KAK5785241.1"/>
    </source>
</evidence>
<gene>
    <name evidence="2" type="ORF">PVK06_039807</name>
</gene>
<keyword evidence="3" id="KW-1185">Reference proteome</keyword>
<protein>
    <submittedName>
        <fullName evidence="2">Uncharacterized protein</fullName>
    </submittedName>
</protein>
<dbReference type="Proteomes" id="UP001358586">
    <property type="component" value="Chromosome 11"/>
</dbReference>
<feature type="region of interest" description="Disordered" evidence="1">
    <location>
        <begin position="1"/>
        <end position="60"/>
    </location>
</feature>
<proteinExistence type="predicted"/>
<dbReference type="EMBL" id="JARKNE010000011">
    <property type="protein sequence ID" value="KAK5785241.1"/>
    <property type="molecule type" value="Genomic_DNA"/>
</dbReference>
<evidence type="ECO:0000256" key="1">
    <source>
        <dbReference type="SAM" id="MobiDB-lite"/>
    </source>
</evidence>
<feature type="compositionally biased region" description="Basic and acidic residues" evidence="1">
    <location>
        <begin position="1"/>
        <end position="32"/>
    </location>
</feature>